<gene>
    <name evidence="2" type="ORF">HMPREF1981_03616</name>
</gene>
<accession>U2DH46</accession>
<comment type="caution">
    <text evidence="2">The sequence shown here is derived from an EMBL/GenBank/DDBJ whole genome shotgun (WGS) entry which is preliminary data.</text>
</comment>
<dbReference type="EMBL" id="AWSV01000184">
    <property type="protein sequence ID" value="ERI80777.1"/>
    <property type="molecule type" value="Genomic_DNA"/>
</dbReference>
<evidence type="ECO:0000313" key="3">
    <source>
        <dbReference type="Proteomes" id="UP000016496"/>
    </source>
</evidence>
<dbReference type="AlphaFoldDB" id="U2DH46"/>
<feature type="compositionally biased region" description="Gly residues" evidence="1">
    <location>
        <begin position="1"/>
        <end position="17"/>
    </location>
</feature>
<evidence type="ECO:0000256" key="1">
    <source>
        <dbReference type="SAM" id="MobiDB-lite"/>
    </source>
</evidence>
<organism evidence="2 3">
    <name type="scientific">Bacteroides pyogenes F0041</name>
    <dbReference type="NCBI Taxonomy" id="1321819"/>
    <lineage>
        <taxon>Bacteria</taxon>
        <taxon>Pseudomonadati</taxon>
        <taxon>Bacteroidota</taxon>
        <taxon>Bacteroidia</taxon>
        <taxon>Bacteroidales</taxon>
        <taxon>Bacteroidaceae</taxon>
        <taxon>Bacteroides</taxon>
    </lineage>
</organism>
<sequence length="66" mass="6884">MPKGIGTGAADGEGRLSGGEPAAGEGWHAERETAHHEGKVAGRKAAGRDGCRKALDCLMRGDYSYR</sequence>
<dbReference type="HOGENOM" id="CLU_2822208_0_0_10"/>
<name>U2DH46_9BACE</name>
<dbReference type="PATRIC" id="fig|1321819.3.peg.3331"/>
<proteinExistence type="predicted"/>
<dbReference type="Proteomes" id="UP000016496">
    <property type="component" value="Unassembled WGS sequence"/>
</dbReference>
<reference evidence="2 3" key="1">
    <citation type="submission" date="2013-08" db="EMBL/GenBank/DDBJ databases">
        <authorList>
            <person name="Weinstock G."/>
            <person name="Sodergren E."/>
            <person name="Wylie T."/>
            <person name="Fulton L."/>
            <person name="Fulton R."/>
            <person name="Fronick C."/>
            <person name="O'Laughlin M."/>
            <person name="Godfrey J."/>
            <person name="Miner T."/>
            <person name="Herter B."/>
            <person name="Appelbaum E."/>
            <person name="Cordes M."/>
            <person name="Lek S."/>
            <person name="Wollam A."/>
            <person name="Pepin K.H."/>
            <person name="Palsikar V.B."/>
            <person name="Mitreva M."/>
            <person name="Wilson R.K."/>
        </authorList>
    </citation>
    <scope>NUCLEOTIDE SEQUENCE [LARGE SCALE GENOMIC DNA]</scope>
    <source>
        <strain evidence="2 3">F0041</strain>
    </source>
</reference>
<feature type="compositionally biased region" description="Basic and acidic residues" evidence="1">
    <location>
        <begin position="27"/>
        <end position="48"/>
    </location>
</feature>
<protein>
    <submittedName>
        <fullName evidence="2">Uncharacterized protein</fullName>
    </submittedName>
</protein>
<feature type="region of interest" description="Disordered" evidence="1">
    <location>
        <begin position="1"/>
        <end position="48"/>
    </location>
</feature>
<evidence type="ECO:0000313" key="2">
    <source>
        <dbReference type="EMBL" id="ERI80777.1"/>
    </source>
</evidence>